<protein>
    <recommendedName>
        <fullName evidence="1">DUF7791 domain-containing protein</fullName>
    </recommendedName>
</protein>
<organism evidence="2 3">
    <name type="scientific">Nothophoma quercina</name>
    <dbReference type="NCBI Taxonomy" id="749835"/>
    <lineage>
        <taxon>Eukaryota</taxon>
        <taxon>Fungi</taxon>
        <taxon>Dikarya</taxon>
        <taxon>Ascomycota</taxon>
        <taxon>Pezizomycotina</taxon>
        <taxon>Dothideomycetes</taxon>
        <taxon>Pleosporomycetidae</taxon>
        <taxon>Pleosporales</taxon>
        <taxon>Pleosporineae</taxon>
        <taxon>Didymellaceae</taxon>
        <taxon>Nothophoma</taxon>
    </lineage>
</organism>
<dbReference type="InterPro" id="IPR056693">
    <property type="entry name" value="DUF7791"/>
</dbReference>
<accession>A0ABR3QS48</accession>
<evidence type="ECO:0000259" key="1">
    <source>
        <dbReference type="Pfam" id="PF25053"/>
    </source>
</evidence>
<comment type="caution">
    <text evidence="2">The sequence shown here is derived from an EMBL/GenBank/DDBJ whole genome shotgun (WGS) entry which is preliminary data.</text>
</comment>
<dbReference type="Pfam" id="PF25053">
    <property type="entry name" value="DUF7791"/>
    <property type="match status" value="1"/>
</dbReference>
<sequence>MDVFVQGRLASHEVLVWHRKYHSVECGEIVEEIKNKADGVFIWVKLVVKILIKVLDDGGTIADLRRNLHLLPGDLEELYARMLRKVPEDYRQQAAEIFLLLQTWQSAVSQESFYDMTLHFAMRPPQESLELPIKPEEHEKMCRDQTAARVRSRCCGLVEVREENGSINYIHRTVADFLKTSEIASDLQKVADTDLKIRLMSACLSVMKTTIHLKLGIYLDAFVALYRQVSSGSTENMIFYIAEVDKTMTHYQKVYVGHSKRPLHWSVWLSSRDSVEVNMGQSLGPVHPYGLRRLLESADLVTFAARVCFKRYLEAISYEDTMTLVLYTLEGWATVLWSETGVNDAPIPLSDRRDVLLALLSNASQAASETVELLDGILLVMVRDDYDLSEDFAILIAAFLTTSRDPQRLVENGLFEHHSREDIVTLLHHSNDPRNRELGDAMGKTKYKSRVEKQLRTLHSDGVKIQYN</sequence>
<evidence type="ECO:0000313" key="2">
    <source>
        <dbReference type="EMBL" id="KAL1594979.1"/>
    </source>
</evidence>
<dbReference type="PANTHER" id="PTHR10039">
    <property type="entry name" value="AMELOGENIN"/>
    <property type="match status" value="1"/>
</dbReference>
<keyword evidence="3" id="KW-1185">Reference proteome</keyword>
<gene>
    <name evidence="2" type="ORF">SLS59_008530</name>
</gene>
<dbReference type="PANTHER" id="PTHR10039:SF5">
    <property type="entry name" value="NACHT DOMAIN-CONTAINING PROTEIN"/>
    <property type="match status" value="1"/>
</dbReference>
<dbReference type="EMBL" id="JAKIXB020000033">
    <property type="protein sequence ID" value="KAL1594979.1"/>
    <property type="molecule type" value="Genomic_DNA"/>
</dbReference>
<evidence type="ECO:0000313" key="3">
    <source>
        <dbReference type="Proteomes" id="UP001521222"/>
    </source>
</evidence>
<reference evidence="2 3" key="1">
    <citation type="submission" date="2024-02" db="EMBL/GenBank/DDBJ databases">
        <title>De novo assembly and annotation of 12 fungi associated with fruit tree decline syndrome in Ontario, Canada.</title>
        <authorList>
            <person name="Sulman M."/>
            <person name="Ellouze W."/>
            <person name="Ilyukhin E."/>
        </authorList>
    </citation>
    <scope>NUCLEOTIDE SEQUENCE [LARGE SCALE GENOMIC DNA]</scope>
    <source>
        <strain evidence="2 3">M97-236</strain>
    </source>
</reference>
<dbReference type="Proteomes" id="UP001521222">
    <property type="component" value="Unassembled WGS sequence"/>
</dbReference>
<name>A0ABR3QS48_9PLEO</name>
<feature type="domain" description="DUF7791" evidence="1">
    <location>
        <begin position="86"/>
        <end position="209"/>
    </location>
</feature>
<proteinExistence type="predicted"/>